<dbReference type="WBParaSite" id="DME_0000903401-mRNA-1">
    <property type="protein sequence ID" value="DME_0000903401-mRNA-1"/>
    <property type="gene ID" value="DME_0000903401"/>
</dbReference>
<sequence length="249" mass="27985">MFRNFPKLDGILLNKAMKNNNKAKYSASSSSLPTKSDVVNDQPFTITPDVSADEGSFEHENSYIGSEDTETSYKEISTSNSVLNSSDADFISHILNSKFITNSVDVQLSNDHDDDEQSAKITEKIKNALTPASQPGKSSFFEFRWYPAICLLIISSLLMIGFCTTLGYRLYVLEMKKMQKESNFLCDSLLALNSWIHLDLTDHLNCVRPIDLSLTAKMKNESGKLVLEIYSVLLNSVQIYFNQILCLFS</sequence>
<name>A0A0N4UMG1_DRAME</name>
<protein>
    <submittedName>
        <fullName evidence="5">MSC domain-containing protein</fullName>
    </submittedName>
</protein>
<feature type="transmembrane region" description="Helical" evidence="1">
    <location>
        <begin position="145"/>
        <end position="171"/>
    </location>
</feature>
<keyword evidence="1" id="KW-0812">Transmembrane</keyword>
<evidence type="ECO:0000256" key="1">
    <source>
        <dbReference type="SAM" id="Phobius"/>
    </source>
</evidence>
<evidence type="ECO:0000313" key="2">
    <source>
        <dbReference type="EMBL" id="VDN52851.1"/>
    </source>
</evidence>
<dbReference type="AlphaFoldDB" id="A0A0N4UMG1"/>
<dbReference type="Proteomes" id="UP000038040">
    <property type="component" value="Unplaced"/>
</dbReference>
<keyword evidence="4" id="KW-1185">Reference proteome</keyword>
<evidence type="ECO:0000313" key="5">
    <source>
        <dbReference type="WBParaSite" id="DME_0000903401-mRNA-1"/>
    </source>
</evidence>
<organism evidence="3 5">
    <name type="scientific">Dracunculus medinensis</name>
    <name type="common">Guinea worm</name>
    <dbReference type="NCBI Taxonomy" id="318479"/>
    <lineage>
        <taxon>Eukaryota</taxon>
        <taxon>Metazoa</taxon>
        <taxon>Ecdysozoa</taxon>
        <taxon>Nematoda</taxon>
        <taxon>Chromadorea</taxon>
        <taxon>Rhabditida</taxon>
        <taxon>Spirurina</taxon>
        <taxon>Dracunculoidea</taxon>
        <taxon>Dracunculidae</taxon>
        <taxon>Dracunculus</taxon>
    </lineage>
</organism>
<keyword evidence="1" id="KW-1133">Transmembrane helix</keyword>
<reference evidence="5" key="1">
    <citation type="submission" date="2017-02" db="UniProtKB">
        <authorList>
            <consortium name="WormBaseParasite"/>
        </authorList>
    </citation>
    <scope>IDENTIFICATION</scope>
</reference>
<dbReference type="Proteomes" id="UP000274756">
    <property type="component" value="Unassembled WGS sequence"/>
</dbReference>
<reference evidence="2 4" key="2">
    <citation type="submission" date="2018-11" db="EMBL/GenBank/DDBJ databases">
        <authorList>
            <consortium name="Pathogen Informatics"/>
        </authorList>
    </citation>
    <scope>NUCLEOTIDE SEQUENCE [LARGE SCALE GENOMIC DNA]</scope>
</reference>
<proteinExistence type="predicted"/>
<accession>A0A0N4UMG1</accession>
<evidence type="ECO:0000313" key="3">
    <source>
        <dbReference type="Proteomes" id="UP000038040"/>
    </source>
</evidence>
<evidence type="ECO:0000313" key="4">
    <source>
        <dbReference type="Proteomes" id="UP000274756"/>
    </source>
</evidence>
<keyword evidence="1" id="KW-0472">Membrane</keyword>
<dbReference type="EMBL" id="UYYG01000082">
    <property type="protein sequence ID" value="VDN52851.1"/>
    <property type="molecule type" value="Genomic_DNA"/>
</dbReference>
<gene>
    <name evidence="2" type="ORF">DME_LOCUS2824</name>
</gene>